<dbReference type="GO" id="GO:0016757">
    <property type="term" value="F:glycosyltransferase activity"/>
    <property type="evidence" value="ECO:0007669"/>
    <property type="project" value="InterPro"/>
</dbReference>
<sequence>MKTIIYIGSKSGITPKSNLSCIDILGPLLSTAGYTVYAASNKKNIAFRLLEMLLVCFKHRKNTNYVIIDTYSTLNFYYAFFVSQLCRLLKIPFIPILHGGNLPLRIKNSPKLSRAIFNNAHVNIAPSLYIKSKFEAEGFNNIINISNSIELDNYKFKPRTFSQVNLLWVRSFSKIYNPLLAIDVLKGLKDNGVEASLCMVGPDSDGSLKKVQDYANKMQVEVRFTGKLSKPEWIKLSEDYNIFINTTNFDNMPVSVIEAMALGLPIVSTNVGGMPYLIDNHNNGLLVPPNSSKVFVEAIQELMEQPKKTQQLIQNARLLAEKMDWKSIEKQWLKVLK</sequence>
<dbReference type="Proteomes" id="UP000199439">
    <property type="component" value="Unassembled WGS sequence"/>
</dbReference>
<proteinExistence type="predicted"/>
<protein>
    <submittedName>
        <fullName evidence="2">Glycosyltransferase involved in cell wall bisynthesis</fullName>
    </submittedName>
</protein>
<dbReference type="STRING" id="870482.SAMN04487987_10347"/>
<evidence type="ECO:0000259" key="1">
    <source>
        <dbReference type="Pfam" id="PF00534"/>
    </source>
</evidence>
<evidence type="ECO:0000313" key="2">
    <source>
        <dbReference type="EMBL" id="SFD02953.1"/>
    </source>
</evidence>
<evidence type="ECO:0000313" key="3">
    <source>
        <dbReference type="Proteomes" id="UP000199439"/>
    </source>
</evidence>
<dbReference type="PANTHER" id="PTHR45947">
    <property type="entry name" value="SULFOQUINOVOSYL TRANSFERASE SQD2"/>
    <property type="match status" value="1"/>
</dbReference>
<dbReference type="CDD" id="cd03801">
    <property type="entry name" value="GT4_PimA-like"/>
    <property type="match status" value="1"/>
</dbReference>
<name>A0A1I1P7J1_9FLAO</name>
<dbReference type="InterPro" id="IPR001296">
    <property type="entry name" value="Glyco_trans_1"/>
</dbReference>
<dbReference type="InterPro" id="IPR050194">
    <property type="entry name" value="Glycosyltransferase_grp1"/>
</dbReference>
<dbReference type="OrthoDB" id="139410at2"/>
<keyword evidence="2" id="KW-0808">Transferase</keyword>
<dbReference type="EMBL" id="FOMI01000003">
    <property type="protein sequence ID" value="SFD02953.1"/>
    <property type="molecule type" value="Genomic_DNA"/>
</dbReference>
<feature type="domain" description="Glycosyl transferase family 1" evidence="1">
    <location>
        <begin position="166"/>
        <end position="317"/>
    </location>
</feature>
<keyword evidence="3" id="KW-1185">Reference proteome</keyword>
<dbReference type="Gene3D" id="3.40.50.2000">
    <property type="entry name" value="Glycogen Phosphorylase B"/>
    <property type="match status" value="2"/>
</dbReference>
<dbReference type="SUPFAM" id="SSF53756">
    <property type="entry name" value="UDP-Glycosyltransferase/glycogen phosphorylase"/>
    <property type="match status" value="1"/>
</dbReference>
<organism evidence="2 3">
    <name type="scientific">Algibacter pectinivorans</name>
    <dbReference type="NCBI Taxonomy" id="870482"/>
    <lineage>
        <taxon>Bacteria</taxon>
        <taxon>Pseudomonadati</taxon>
        <taxon>Bacteroidota</taxon>
        <taxon>Flavobacteriia</taxon>
        <taxon>Flavobacteriales</taxon>
        <taxon>Flavobacteriaceae</taxon>
        <taxon>Algibacter</taxon>
    </lineage>
</organism>
<dbReference type="AlphaFoldDB" id="A0A1I1P7J1"/>
<dbReference type="Pfam" id="PF00534">
    <property type="entry name" value="Glycos_transf_1"/>
    <property type="match status" value="1"/>
</dbReference>
<accession>A0A1I1P7J1</accession>
<reference evidence="3" key="1">
    <citation type="submission" date="2016-10" db="EMBL/GenBank/DDBJ databases">
        <authorList>
            <person name="Varghese N."/>
            <person name="Submissions S."/>
        </authorList>
    </citation>
    <scope>NUCLEOTIDE SEQUENCE [LARGE SCALE GENOMIC DNA]</scope>
    <source>
        <strain evidence="3">DSM 25730</strain>
    </source>
</reference>
<dbReference type="RefSeq" id="WP_092849997.1">
    <property type="nucleotide sequence ID" value="NZ_FOMI01000003.1"/>
</dbReference>
<dbReference type="PANTHER" id="PTHR45947:SF3">
    <property type="entry name" value="SULFOQUINOVOSYL TRANSFERASE SQD2"/>
    <property type="match status" value="1"/>
</dbReference>
<gene>
    <name evidence="2" type="ORF">SAMN04487987_10347</name>
</gene>